<feature type="compositionally biased region" description="Low complexity" evidence="1">
    <location>
        <begin position="7"/>
        <end position="30"/>
    </location>
</feature>
<feature type="region of interest" description="Disordered" evidence="1">
    <location>
        <begin position="588"/>
        <end position="634"/>
    </location>
</feature>
<dbReference type="STRING" id="8022.A0A060WI76"/>
<dbReference type="Proteomes" id="UP000193380">
    <property type="component" value="Chromosome 2"/>
</dbReference>
<feature type="region of interest" description="Disordered" evidence="1">
    <location>
        <begin position="504"/>
        <end position="530"/>
    </location>
</feature>
<feature type="compositionally biased region" description="Polar residues" evidence="1">
    <location>
        <begin position="410"/>
        <end position="423"/>
    </location>
</feature>
<reference evidence="2 3" key="1">
    <citation type="journal article" date="2014" name="Nat. Commun.">
        <title>The rainbow trout genome provides novel insights into evolution after whole-genome duplication in vertebrates.</title>
        <authorList>
            <person name="Berthelot C."/>
            <person name="Brunet F."/>
            <person name="Chalopin D."/>
            <person name="Juanchich A."/>
            <person name="Bernard M."/>
            <person name="Noel B."/>
            <person name="Bento P."/>
            <person name="Da Silva C."/>
            <person name="Labadie K."/>
            <person name="Alberti A."/>
            <person name="Aury J.M."/>
            <person name="Louis A."/>
            <person name="Dehais P."/>
            <person name="Bardou P."/>
            <person name="Montfort J."/>
            <person name="Klopp C."/>
            <person name="Cabau C."/>
            <person name="Gaspin C."/>
            <person name="Thorgaard G.H."/>
            <person name="Boussaha M."/>
            <person name="Quillet E."/>
            <person name="Guyomard R."/>
            <person name="Galiana D."/>
            <person name="Bobe J."/>
            <person name="Volff J.N."/>
            <person name="Genet C."/>
            <person name="Wincker P."/>
            <person name="Jaillon O."/>
            <person name="Roest Crollius H."/>
            <person name="Guiguen Y."/>
        </authorList>
    </citation>
    <scope>NUCLEOTIDE SEQUENCE [LARGE SCALE GENOMIC DNA]</scope>
</reference>
<evidence type="ECO:0000256" key="1">
    <source>
        <dbReference type="SAM" id="MobiDB-lite"/>
    </source>
</evidence>
<feature type="region of interest" description="Disordered" evidence="1">
    <location>
        <begin position="1"/>
        <end position="91"/>
    </location>
</feature>
<organism evidence="2 3">
    <name type="scientific">Oncorhynchus mykiss</name>
    <name type="common">Rainbow trout</name>
    <name type="synonym">Salmo gairdneri</name>
    <dbReference type="NCBI Taxonomy" id="8022"/>
    <lineage>
        <taxon>Eukaryota</taxon>
        <taxon>Metazoa</taxon>
        <taxon>Chordata</taxon>
        <taxon>Craniata</taxon>
        <taxon>Vertebrata</taxon>
        <taxon>Euteleostomi</taxon>
        <taxon>Actinopterygii</taxon>
        <taxon>Neopterygii</taxon>
        <taxon>Teleostei</taxon>
        <taxon>Protacanthopterygii</taxon>
        <taxon>Salmoniformes</taxon>
        <taxon>Salmonidae</taxon>
        <taxon>Salmoninae</taxon>
        <taxon>Oncorhynchus</taxon>
    </lineage>
</organism>
<dbReference type="AlphaFoldDB" id="A0A060WI76"/>
<feature type="region of interest" description="Disordered" evidence="1">
    <location>
        <begin position="391"/>
        <end position="444"/>
    </location>
</feature>
<evidence type="ECO:0000313" key="3">
    <source>
        <dbReference type="Proteomes" id="UP000193380"/>
    </source>
</evidence>
<accession>A0A060WI76</accession>
<proteinExistence type="predicted"/>
<sequence>MTRHASTDSTPSDSGSTPSDSGSSPSPSTPQKLLPSCTSPFGPRLVRATPSSSATPRPQPEGSDRRHSNTIRLSGTFGGHGPCGRRSGPVKMERIKVLMGSEVESDYKEPENMDTRVVMGQEALLKTKKTLTGKCPCRQSSQAIPLPGGPMEQEQERIPVLPISPLLTPLLTPLIPASPPSSEPVTVDVSLTGSSSPLEAGLSPYGEMSFVCSMYAMPSLSEPAYPPAILSFSEPVYAVDPLRVGVPSSLDPDLYYTAPSTPIKMAPHPSYLKHRSYPGSPASPLSQNSPSDSEDLCSPLTSPSGSYVTAEGGSWTSSTSPCTSPNLLLAEEVQEAPACFVSSLSEIGDEVGEERGAVGERAEEKGGGAAEWRFCLYKGLAETVILEEEEVLRGEESGGGSSCRPRWVTEDTSPLRSSSGRSTDSQEEGGESEGSLCPAEDALAGGQQYSSPLLQRGLELELQACVAEELYPPITNPEDGTGSPRLTSMSFPFAPDMGNLTHHTSSVNPASPKLPLDTCSPDVSDGDNSSPYGEMGTFLLFPGSYSDDGEMEEEEEEEERMIPASLLNFPLHTSLLFQADSMEITLFPTEEGNEGGEGNDRNEGNDVDAYAAGEEEGDVEDDDEDDDEEEEVEAKVEIEEAKVEIAIEEERRVRMLRKRRMRVRVRL</sequence>
<protein>
    <submittedName>
        <fullName evidence="2">Uncharacterized protein</fullName>
    </submittedName>
</protein>
<name>A0A060WI76_ONCMY</name>
<dbReference type="EMBL" id="FR904488">
    <property type="protein sequence ID" value="CDQ64944.1"/>
    <property type="molecule type" value="Genomic_DNA"/>
</dbReference>
<dbReference type="PaxDb" id="8022-A0A060WI76"/>
<feature type="region of interest" description="Disordered" evidence="1">
    <location>
        <begin position="267"/>
        <end position="322"/>
    </location>
</feature>
<feature type="compositionally biased region" description="Acidic residues" evidence="1">
    <location>
        <begin position="613"/>
        <end position="632"/>
    </location>
</feature>
<gene>
    <name evidence="2" type="ORF">GSONMT00072312001</name>
</gene>
<evidence type="ECO:0000313" key="2">
    <source>
        <dbReference type="EMBL" id="CDQ64944.1"/>
    </source>
</evidence>